<dbReference type="PROSITE" id="PS00018">
    <property type="entry name" value="EF_HAND_1"/>
    <property type="match status" value="3"/>
</dbReference>
<name>A0A2G9TK29_TELCI</name>
<proteinExistence type="predicted"/>
<accession>A0A2G9TK29</accession>
<dbReference type="SUPFAM" id="SSF47473">
    <property type="entry name" value="EF-hand"/>
    <property type="match status" value="1"/>
</dbReference>
<dbReference type="PANTHER" id="PTHR10827:SF98">
    <property type="entry name" value="45 KDA CALCIUM-BINDING PROTEIN"/>
    <property type="match status" value="1"/>
</dbReference>
<dbReference type="GO" id="GO:0017156">
    <property type="term" value="P:calcium-ion regulated exocytosis"/>
    <property type="evidence" value="ECO:0007669"/>
    <property type="project" value="TreeGrafter"/>
</dbReference>
<dbReference type="GO" id="GO:0005509">
    <property type="term" value="F:calcium ion binding"/>
    <property type="evidence" value="ECO:0007669"/>
    <property type="project" value="InterPro"/>
</dbReference>
<keyword evidence="3" id="KW-0106">Calcium</keyword>
<sequence>ILTPFFDQADENEDGQLDAVEFAGFRSVIRSKAVRNAVAILKEIDLDGDGLVSLPEAEEKTKREDDMDSQETATLFNIADQNKSGKLDKVELADFIRLVRLSAIRFATDHFKEFDTNRDRLITVDELAQLIENKYHVPFDITRDFFAKVCQLAIDQVTARPRAHSSMAVRREIAQQAGVSRSLSVEAAAFARTVR</sequence>
<feature type="domain" description="EF-hand" evidence="4">
    <location>
        <begin position="111"/>
        <end position="137"/>
    </location>
</feature>
<evidence type="ECO:0000259" key="4">
    <source>
        <dbReference type="PROSITE" id="PS50222"/>
    </source>
</evidence>
<dbReference type="AlphaFoldDB" id="A0A2G9TK29"/>
<gene>
    <name evidence="5" type="ORF">TELCIR_20253</name>
</gene>
<keyword evidence="6" id="KW-1185">Reference proteome</keyword>
<feature type="non-terminal residue" evidence="5">
    <location>
        <position position="1"/>
    </location>
</feature>
<dbReference type="GO" id="GO:0005783">
    <property type="term" value="C:endoplasmic reticulum"/>
    <property type="evidence" value="ECO:0007669"/>
    <property type="project" value="TreeGrafter"/>
</dbReference>
<dbReference type="Gene3D" id="1.10.238.10">
    <property type="entry name" value="EF-hand"/>
    <property type="match status" value="2"/>
</dbReference>
<reference evidence="5 6" key="1">
    <citation type="submission" date="2015-09" db="EMBL/GenBank/DDBJ databases">
        <title>Draft genome of the parasitic nematode Teladorsagia circumcincta isolate WARC Sus (inbred).</title>
        <authorList>
            <person name="Mitreva M."/>
        </authorList>
    </citation>
    <scope>NUCLEOTIDE SEQUENCE [LARGE SCALE GENOMIC DNA]</scope>
    <source>
        <strain evidence="5 6">S</strain>
    </source>
</reference>
<evidence type="ECO:0000256" key="2">
    <source>
        <dbReference type="ARBA" id="ARBA00022737"/>
    </source>
</evidence>
<keyword evidence="1" id="KW-0479">Metal-binding</keyword>
<dbReference type="PANTHER" id="PTHR10827">
    <property type="entry name" value="RETICULOCALBIN"/>
    <property type="match status" value="1"/>
</dbReference>
<evidence type="ECO:0000256" key="3">
    <source>
        <dbReference type="ARBA" id="ARBA00022837"/>
    </source>
</evidence>
<keyword evidence="2" id="KW-0677">Repeat</keyword>
<dbReference type="Proteomes" id="UP000230423">
    <property type="component" value="Unassembled WGS sequence"/>
</dbReference>
<dbReference type="PROSITE" id="PS50222">
    <property type="entry name" value="EF_HAND_2"/>
    <property type="match status" value="2"/>
</dbReference>
<dbReference type="Pfam" id="PF13202">
    <property type="entry name" value="EF-hand_5"/>
    <property type="match status" value="4"/>
</dbReference>
<dbReference type="EMBL" id="KZ361593">
    <property type="protein sequence ID" value="PIO58314.1"/>
    <property type="molecule type" value="Genomic_DNA"/>
</dbReference>
<dbReference type="SMART" id="SM00054">
    <property type="entry name" value="EFh"/>
    <property type="match status" value="4"/>
</dbReference>
<dbReference type="InterPro" id="IPR002048">
    <property type="entry name" value="EF_hand_dom"/>
</dbReference>
<protein>
    <submittedName>
        <fullName evidence="5">EF hand</fullName>
    </submittedName>
</protein>
<feature type="domain" description="EF-hand" evidence="4">
    <location>
        <begin position="67"/>
        <end position="102"/>
    </location>
</feature>
<organism evidence="5 6">
    <name type="scientific">Teladorsagia circumcincta</name>
    <name type="common">Brown stomach worm</name>
    <name type="synonym">Ostertagia circumcincta</name>
    <dbReference type="NCBI Taxonomy" id="45464"/>
    <lineage>
        <taxon>Eukaryota</taxon>
        <taxon>Metazoa</taxon>
        <taxon>Ecdysozoa</taxon>
        <taxon>Nematoda</taxon>
        <taxon>Chromadorea</taxon>
        <taxon>Rhabditida</taxon>
        <taxon>Rhabditina</taxon>
        <taxon>Rhabditomorpha</taxon>
        <taxon>Strongyloidea</taxon>
        <taxon>Trichostrongylidae</taxon>
        <taxon>Teladorsagia</taxon>
    </lineage>
</organism>
<dbReference type="OrthoDB" id="26525at2759"/>
<evidence type="ECO:0000313" key="6">
    <source>
        <dbReference type="Proteomes" id="UP000230423"/>
    </source>
</evidence>
<dbReference type="InterPro" id="IPR018247">
    <property type="entry name" value="EF_Hand_1_Ca_BS"/>
</dbReference>
<evidence type="ECO:0000256" key="1">
    <source>
        <dbReference type="ARBA" id="ARBA00022723"/>
    </source>
</evidence>
<evidence type="ECO:0000313" key="5">
    <source>
        <dbReference type="EMBL" id="PIO58314.1"/>
    </source>
</evidence>
<dbReference type="InterPro" id="IPR011992">
    <property type="entry name" value="EF-hand-dom_pair"/>
</dbReference>